<dbReference type="GO" id="GO:0005930">
    <property type="term" value="C:axoneme"/>
    <property type="evidence" value="ECO:0007669"/>
    <property type="project" value="TreeGrafter"/>
</dbReference>
<dbReference type="RefSeq" id="XP_013231745.1">
    <property type="nucleotide sequence ID" value="XM_013376291.1"/>
</dbReference>
<evidence type="ECO:0000256" key="2">
    <source>
        <dbReference type="ARBA" id="ARBA00004245"/>
    </source>
</evidence>
<dbReference type="EMBL" id="HG675415">
    <property type="protein sequence ID" value="CDJ40995.1"/>
    <property type="molecule type" value="Genomic_DNA"/>
</dbReference>
<feature type="domain" description="DM10" evidence="8">
    <location>
        <begin position="40"/>
        <end position="146"/>
    </location>
</feature>
<dbReference type="Gene3D" id="2.30.29.170">
    <property type="match status" value="1"/>
</dbReference>
<dbReference type="FunFam" id="2.30.29.170:FF:000004">
    <property type="entry name" value="EF-hand domain containing 2"/>
    <property type="match status" value="1"/>
</dbReference>
<dbReference type="Pfam" id="PF06565">
    <property type="entry name" value="DM10_dom"/>
    <property type="match status" value="1"/>
</dbReference>
<dbReference type="VEuPathDB" id="ToxoDB:ETH_00005775"/>
<keyword evidence="6" id="KW-0966">Cell projection</keyword>
<dbReference type="PROSITE" id="PS51336">
    <property type="entry name" value="DM10"/>
    <property type="match status" value="1"/>
</dbReference>
<dbReference type="InterPro" id="IPR006602">
    <property type="entry name" value="DM10_dom"/>
</dbReference>
<keyword evidence="10" id="KW-1185">Reference proteome</keyword>
<accession>U6KZS5</accession>
<organism evidence="9 10">
    <name type="scientific">Eimeria tenella</name>
    <name type="common">Coccidian parasite</name>
    <dbReference type="NCBI Taxonomy" id="5802"/>
    <lineage>
        <taxon>Eukaryota</taxon>
        <taxon>Sar</taxon>
        <taxon>Alveolata</taxon>
        <taxon>Apicomplexa</taxon>
        <taxon>Conoidasida</taxon>
        <taxon>Coccidia</taxon>
        <taxon>Eucoccidiorida</taxon>
        <taxon>Eimeriorina</taxon>
        <taxon>Eimeriidae</taxon>
        <taxon>Eimeria</taxon>
    </lineage>
</organism>
<evidence type="ECO:0000256" key="5">
    <source>
        <dbReference type="ARBA" id="ARBA00023212"/>
    </source>
</evidence>
<protein>
    <recommendedName>
        <fullName evidence="8">DM10 domain-containing protein</fullName>
    </recommendedName>
</protein>
<dbReference type="Proteomes" id="UP000030747">
    <property type="component" value="Unassembled WGS sequence"/>
</dbReference>
<evidence type="ECO:0000256" key="4">
    <source>
        <dbReference type="ARBA" id="ARBA00022737"/>
    </source>
</evidence>
<gene>
    <name evidence="9" type="ORF">ETH_00005775</name>
</gene>
<dbReference type="PANTHER" id="PTHR12086">
    <property type="entry name" value="EF-HAND DOMAIN C-TERMINAL CONTAINING PROTEIN"/>
    <property type="match status" value="1"/>
</dbReference>
<keyword evidence="3" id="KW-0963">Cytoplasm</keyword>
<name>U6KZS5_EIMTE</name>
<dbReference type="GO" id="GO:0007052">
    <property type="term" value="P:mitotic spindle organization"/>
    <property type="evidence" value="ECO:0007669"/>
    <property type="project" value="TreeGrafter"/>
</dbReference>
<evidence type="ECO:0000256" key="1">
    <source>
        <dbReference type="ARBA" id="ARBA00004138"/>
    </source>
</evidence>
<keyword evidence="5" id="KW-0206">Cytoskeleton</keyword>
<dbReference type="AlphaFoldDB" id="U6KZS5"/>
<dbReference type="GO" id="GO:0072686">
    <property type="term" value="C:mitotic spindle"/>
    <property type="evidence" value="ECO:0007669"/>
    <property type="project" value="TreeGrafter"/>
</dbReference>
<dbReference type="VEuPathDB" id="ToxoDB:ETH2_1207400"/>
<evidence type="ECO:0000256" key="7">
    <source>
        <dbReference type="SAM" id="MobiDB-lite"/>
    </source>
</evidence>
<dbReference type="OrthoDB" id="329220at2759"/>
<dbReference type="GO" id="GO:0060285">
    <property type="term" value="P:cilium-dependent cell motility"/>
    <property type="evidence" value="ECO:0007669"/>
    <property type="project" value="TreeGrafter"/>
</dbReference>
<proteinExistence type="predicted"/>
<dbReference type="InterPro" id="IPR040193">
    <property type="entry name" value="EFHC1/EFHC2/EFHB"/>
</dbReference>
<dbReference type="SMART" id="SM00676">
    <property type="entry name" value="DM10"/>
    <property type="match status" value="1"/>
</dbReference>
<sequence>MYRDKDPWRDGSTLPIATTRDTYKKDIASSVGAPAWDVMEHKVLRFFAYFNEHVDESRLENYRSRPVEILYYLEDDTMAVVEPKIDNSGMRSGTLIKRHRFPRADETEKLVSPADLRVGTTFIAYGKTFALTACDAFTREWYRKSGMSQPSDYSSDFPGSVHPNQLKDSKGDASLYVSVKPTTDDFHKRIDSPEPVCRFYAYFDDNFTNKLERRMYTILYFPRYS</sequence>
<dbReference type="GO" id="GO:0000281">
    <property type="term" value="P:mitotic cytokinesis"/>
    <property type="evidence" value="ECO:0007669"/>
    <property type="project" value="TreeGrafter"/>
</dbReference>
<reference evidence="9" key="1">
    <citation type="submission" date="2013-10" db="EMBL/GenBank/DDBJ databases">
        <title>Genomic analysis of the causative agents of coccidiosis in chickens.</title>
        <authorList>
            <person name="Reid A.J."/>
            <person name="Blake D."/>
            <person name="Billington K."/>
            <person name="Browne H."/>
            <person name="Dunn M."/>
            <person name="Hung S."/>
            <person name="Kawahara F."/>
            <person name="Miranda-Saavedra D."/>
            <person name="Mourier T."/>
            <person name="Nagra H."/>
            <person name="Otto T.D."/>
            <person name="Rawlings N."/>
            <person name="Sanchez A."/>
            <person name="Sanders M."/>
            <person name="Subramaniam C."/>
            <person name="Tay Y."/>
            <person name="Dear P."/>
            <person name="Doerig C."/>
            <person name="Gruber A."/>
            <person name="Parkinson J."/>
            <person name="Shirley M."/>
            <person name="Wan K.L."/>
            <person name="Berriman M."/>
            <person name="Tomley F."/>
            <person name="Pain A."/>
        </authorList>
    </citation>
    <scope>NUCLEOTIDE SEQUENCE [LARGE SCALE GENOMIC DNA]</scope>
    <source>
        <strain evidence="9">Houghton</strain>
    </source>
</reference>
<comment type="subcellular location">
    <subcellularLocation>
        <location evidence="1">Cell projection</location>
        <location evidence="1">Cilium</location>
    </subcellularLocation>
    <subcellularLocation>
        <location evidence="2">Cytoplasm</location>
        <location evidence="2">Cytoskeleton</location>
    </subcellularLocation>
</comment>
<evidence type="ECO:0000313" key="9">
    <source>
        <dbReference type="EMBL" id="CDJ40995.1"/>
    </source>
</evidence>
<evidence type="ECO:0000256" key="3">
    <source>
        <dbReference type="ARBA" id="ARBA00022490"/>
    </source>
</evidence>
<dbReference type="GO" id="GO:0043014">
    <property type="term" value="F:alpha-tubulin binding"/>
    <property type="evidence" value="ECO:0007669"/>
    <property type="project" value="TreeGrafter"/>
</dbReference>
<dbReference type="GeneID" id="25250363"/>
<evidence type="ECO:0000256" key="6">
    <source>
        <dbReference type="ARBA" id="ARBA00023273"/>
    </source>
</evidence>
<keyword evidence="4" id="KW-0677">Repeat</keyword>
<reference evidence="9" key="2">
    <citation type="submission" date="2013-10" db="EMBL/GenBank/DDBJ databases">
        <authorList>
            <person name="Aslett M."/>
        </authorList>
    </citation>
    <scope>NUCLEOTIDE SEQUENCE [LARGE SCALE GENOMIC DNA]</scope>
    <source>
        <strain evidence="9">Houghton</strain>
    </source>
</reference>
<evidence type="ECO:0000313" key="10">
    <source>
        <dbReference type="Proteomes" id="UP000030747"/>
    </source>
</evidence>
<feature type="region of interest" description="Disordered" evidence="7">
    <location>
        <begin position="149"/>
        <end position="169"/>
    </location>
</feature>
<dbReference type="PANTHER" id="PTHR12086:SF9">
    <property type="entry name" value="EF-HAND DOMAIN-CONTAINING PROTEIN 1"/>
    <property type="match status" value="1"/>
</dbReference>
<evidence type="ECO:0000259" key="8">
    <source>
        <dbReference type="PROSITE" id="PS51336"/>
    </source>
</evidence>